<gene>
    <name evidence="13 17" type="primary">fbp</name>
    <name evidence="17" type="ORF">DOP62_05025</name>
</gene>
<feature type="binding site" evidence="13">
    <location>
        <position position="131"/>
    </location>
    <ligand>
        <name>Mg(2+)</name>
        <dbReference type="ChEBI" id="CHEBI:18420"/>
        <label>1</label>
    </ligand>
</feature>
<dbReference type="PROSITE" id="PS00124">
    <property type="entry name" value="FBPASE"/>
    <property type="match status" value="1"/>
</dbReference>
<keyword evidence="5 13" id="KW-0963">Cytoplasm</keyword>
<dbReference type="GO" id="GO:0019253">
    <property type="term" value="P:reductive pentose-phosphate cycle"/>
    <property type="evidence" value="ECO:0007669"/>
    <property type="project" value="UniProtKB-KW"/>
</dbReference>
<proteinExistence type="inferred from homology"/>
<comment type="cofactor">
    <cofactor evidence="13">
        <name>Mg(2+)</name>
        <dbReference type="ChEBI" id="CHEBI:18420"/>
    </cofactor>
    <text evidence="13">Binds 2 magnesium ions per subunit.</text>
</comment>
<dbReference type="GO" id="GO:0006094">
    <property type="term" value="P:gluconeogenesis"/>
    <property type="evidence" value="ECO:0007669"/>
    <property type="project" value="UniProtKB-UniRule"/>
</dbReference>
<evidence type="ECO:0000256" key="12">
    <source>
        <dbReference type="ARBA" id="ARBA00081210"/>
    </source>
</evidence>
<dbReference type="EMBL" id="CP030139">
    <property type="protein sequence ID" value="AZB72172.1"/>
    <property type="molecule type" value="Genomic_DNA"/>
</dbReference>
<dbReference type="EC" id="3.1.3.11" evidence="4 13"/>
<dbReference type="Pfam" id="PF18913">
    <property type="entry name" value="FBPase_C"/>
    <property type="match status" value="1"/>
</dbReference>
<dbReference type="GO" id="GO:0042132">
    <property type="term" value="F:fructose 1,6-bisphosphate 1-phosphatase activity"/>
    <property type="evidence" value="ECO:0007669"/>
    <property type="project" value="UniProtKB-UniRule"/>
</dbReference>
<feature type="binding site" evidence="13">
    <location>
        <position position="252"/>
    </location>
    <ligand>
        <name>substrate</name>
    </ligand>
</feature>
<dbReference type="GO" id="GO:0000287">
    <property type="term" value="F:magnesium ion binding"/>
    <property type="evidence" value="ECO:0007669"/>
    <property type="project" value="UniProtKB-UniRule"/>
</dbReference>
<comment type="pathway">
    <text evidence="2">Carbohydrate biosynthesis; Calvin cycle.</text>
</comment>
<evidence type="ECO:0000313" key="17">
    <source>
        <dbReference type="EMBL" id="AZB72172.1"/>
    </source>
</evidence>
<keyword evidence="7 13" id="KW-0479">Metal-binding</keyword>
<evidence type="ECO:0000256" key="10">
    <source>
        <dbReference type="ARBA" id="ARBA00023277"/>
    </source>
</evidence>
<dbReference type="CDD" id="cd00354">
    <property type="entry name" value="FBPase"/>
    <property type="match status" value="1"/>
</dbReference>
<feature type="binding site" evidence="13">
    <location>
        <position position="129"/>
    </location>
    <ligand>
        <name>Mg(2+)</name>
        <dbReference type="ChEBI" id="CHEBI:18420"/>
        <label>2</label>
    </ligand>
</feature>
<dbReference type="FunFam" id="3.30.540.10:FF:000002">
    <property type="entry name" value="Fructose-1,6-bisphosphatase class 1"/>
    <property type="match status" value="1"/>
</dbReference>
<evidence type="ECO:0000256" key="13">
    <source>
        <dbReference type="HAMAP-Rule" id="MF_01855"/>
    </source>
</evidence>
<feature type="binding site" evidence="13">
    <location>
        <position position="129"/>
    </location>
    <ligand>
        <name>Mg(2+)</name>
        <dbReference type="ChEBI" id="CHEBI:18420"/>
        <label>1</label>
    </ligand>
</feature>
<keyword evidence="10 13" id="KW-0119">Carbohydrate metabolism</keyword>
<dbReference type="PANTHER" id="PTHR11556:SF35">
    <property type="entry name" value="SEDOHEPTULOSE-1,7-BISPHOSPHATASE, CHLOROPLASTIC"/>
    <property type="match status" value="1"/>
</dbReference>
<dbReference type="AlphaFoldDB" id="A0AAN1QN03"/>
<dbReference type="Pfam" id="PF00316">
    <property type="entry name" value="FBPase"/>
    <property type="match status" value="1"/>
</dbReference>
<comment type="similarity">
    <text evidence="3 13 14">Belongs to the FBPase class 1 family.</text>
</comment>
<feature type="binding site" evidence="13">
    <location>
        <position position="288"/>
    </location>
    <ligand>
        <name>Mg(2+)</name>
        <dbReference type="ChEBI" id="CHEBI:18420"/>
        <label>2</label>
    </ligand>
</feature>
<evidence type="ECO:0000256" key="6">
    <source>
        <dbReference type="ARBA" id="ARBA00022567"/>
    </source>
</evidence>
<evidence type="ECO:0000256" key="11">
    <source>
        <dbReference type="ARBA" id="ARBA00072069"/>
    </source>
</evidence>
<accession>A0AAN1QN03</accession>
<dbReference type="Gene3D" id="3.40.190.80">
    <property type="match status" value="1"/>
</dbReference>
<dbReference type="NCBIfam" id="NF006778">
    <property type="entry name" value="PRK09293.1-1"/>
    <property type="match status" value="1"/>
</dbReference>
<dbReference type="InterPro" id="IPR028343">
    <property type="entry name" value="FBPtase"/>
</dbReference>
<dbReference type="GO" id="GO:0030388">
    <property type="term" value="P:fructose 1,6-bisphosphate metabolic process"/>
    <property type="evidence" value="ECO:0007669"/>
    <property type="project" value="TreeGrafter"/>
</dbReference>
<dbReference type="InterPro" id="IPR033391">
    <property type="entry name" value="FBPase_N"/>
</dbReference>
<feature type="domain" description="Fructose-1-6-bisphosphatase class I N-terminal" evidence="15">
    <location>
        <begin position="20"/>
        <end position="209"/>
    </location>
</feature>
<organism evidence="17 18">
    <name type="scientific">Synechococcus elongatus PCC 11801</name>
    <dbReference type="NCBI Taxonomy" id="2219813"/>
    <lineage>
        <taxon>Bacteria</taxon>
        <taxon>Bacillati</taxon>
        <taxon>Cyanobacteriota</taxon>
        <taxon>Cyanophyceae</taxon>
        <taxon>Synechococcales</taxon>
        <taxon>Synechococcaceae</taxon>
        <taxon>Synechococcus</taxon>
    </lineage>
</organism>
<evidence type="ECO:0000256" key="5">
    <source>
        <dbReference type="ARBA" id="ARBA00022490"/>
    </source>
</evidence>
<keyword evidence="9 13" id="KW-0460">Magnesium</keyword>
<feature type="binding site" evidence="13">
    <location>
        <position position="107"/>
    </location>
    <ligand>
        <name>Mg(2+)</name>
        <dbReference type="ChEBI" id="CHEBI:18420"/>
        <label>1</label>
    </ligand>
</feature>
<protein>
    <recommendedName>
        <fullName evidence="11 13">Fructose-1,6-bisphosphatase class 1</fullName>
        <shortName evidence="13">FBPase class 1</shortName>
        <ecNumber evidence="4 13">3.1.3.11</ecNumber>
    </recommendedName>
    <alternativeName>
        <fullName evidence="12 13">D-fructose-1,6-bisphosphate 1-phosphohydrolase class 1</fullName>
    </alternativeName>
</protein>
<evidence type="ECO:0000313" key="18">
    <source>
        <dbReference type="Proteomes" id="UP000267249"/>
    </source>
</evidence>
<dbReference type="PRINTS" id="PR00115">
    <property type="entry name" value="F16BPHPHTASE"/>
</dbReference>
<dbReference type="PANTHER" id="PTHR11556">
    <property type="entry name" value="FRUCTOSE-1,6-BISPHOSPHATASE-RELATED"/>
    <property type="match status" value="1"/>
</dbReference>
<dbReference type="InterPro" id="IPR044015">
    <property type="entry name" value="FBPase_C_dom"/>
</dbReference>
<name>A0AAN1QN03_SYNEL</name>
<dbReference type="GO" id="GO:0006002">
    <property type="term" value="P:fructose 6-phosphate metabolic process"/>
    <property type="evidence" value="ECO:0007669"/>
    <property type="project" value="TreeGrafter"/>
</dbReference>
<dbReference type="SUPFAM" id="SSF56655">
    <property type="entry name" value="Carbohydrate phosphatase"/>
    <property type="match status" value="1"/>
</dbReference>
<comment type="catalytic activity">
    <reaction evidence="1 13">
        <text>beta-D-fructose 1,6-bisphosphate + H2O = beta-D-fructose 6-phosphate + phosphate</text>
        <dbReference type="Rhea" id="RHEA:11064"/>
        <dbReference type="ChEBI" id="CHEBI:15377"/>
        <dbReference type="ChEBI" id="CHEBI:32966"/>
        <dbReference type="ChEBI" id="CHEBI:43474"/>
        <dbReference type="ChEBI" id="CHEBI:57634"/>
        <dbReference type="EC" id="3.1.3.11"/>
    </reaction>
</comment>
<dbReference type="Gene3D" id="3.30.540.10">
    <property type="entry name" value="Fructose-1,6-Bisphosphatase, subunit A, domain 1"/>
    <property type="match status" value="1"/>
</dbReference>
<keyword evidence="8 13" id="KW-0378">Hydrolase</keyword>
<evidence type="ECO:0000256" key="7">
    <source>
        <dbReference type="ARBA" id="ARBA00022723"/>
    </source>
</evidence>
<comment type="subcellular location">
    <subcellularLocation>
        <location evidence="13">Cytoplasm</location>
    </subcellularLocation>
</comment>
<evidence type="ECO:0000259" key="16">
    <source>
        <dbReference type="Pfam" id="PF18913"/>
    </source>
</evidence>
<dbReference type="GO" id="GO:0005829">
    <property type="term" value="C:cytosol"/>
    <property type="evidence" value="ECO:0007669"/>
    <property type="project" value="TreeGrafter"/>
</dbReference>
<dbReference type="RefSeq" id="WP_208676149.1">
    <property type="nucleotide sequence ID" value="NZ_CP030139.2"/>
</dbReference>
<keyword evidence="6" id="KW-0113">Calvin cycle</keyword>
<evidence type="ECO:0000256" key="8">
    <source>
        <dbReference type="ARBA" id="ARBA00022801"/>
    </source>
</evidence>
<evidence type="ECO:0000256" key="3">
    <source>
        <dbReference type="ARBA" id="ARBA00010941"/>
    </source>
</evidence>
<reference evidence="17 18" key="1">
    <citation type="journal article" date="2018" name="Sci. Rep.">
        <title>Genome Features and Biochemical Characteristics of a Robust, Fast Growing and Naturally Transformable Cyanobacterium Synechococcus elongatus PCC 11801 Isolated from India.</title>
        <authorList>
            <person name="Jaiswal D."/>
            <person name="Sengupta A."/>
            <person name="Sohoni S."/>
            <person name="Sengupta S."/>
            <person name="Phadnavis A.G."/>
            <person name="Pakrasi H.B."/>
            <person name="Wangikar P.P."/>
        </authorList>
    </citation>
    <scope>NUCLEOTIDE SEQUENCE [LARGE SCALE GENOMIC DNA]</scope>
    <source>
        <strain evidence="17 18">PCC 11801</strain>
    </source>
</reference>
<feature type="binding site" evidence="13">
    <location>
        <position position="132"/>
    </location>
    <ligand>
        <name>Mg(2+)</name>
        <dbReference type="ChEBI" id="CHEBI:18420"/>
        <label>2</label>
    </ligand>
</feature>
<dbReference type="HAMAP" id="MF_01855">
    <property type="entry name" value="FBPase_class1"/>
    <property type="match status" value="1"/>
</dbReference>
<dbReference type="Proteomes" id="UP000267249">
    <property type="component" value="Chromosome"/>
</dbReference>
<evidence type="ECO:0000256" key="1">
    <source>
        <dbReference type="ARBA" id="ARBA00001273"/>
    </source>
</evidence>
<feature type="binding site" evidence="13">
    <location>
        <position position="224"/>
    </location>
    <ligand>
        <name>substrate</name>
    </ligand>
</feature>
<evidence type="ECO:0000259" key="15">
    <source>
        <dbReference type="Pfam" id="PF00316"/>
    </source>
</evidence>
<dbReference type="GO" id="GO:0005986">
    <property type="term" value="P:sucrose biosynthetic process"/>
    <property type="evidence" value="ECO:0007669"/>
    <property type="project" value="TreeGrafter"/>
</dbReference>
<evidence type="ECO:0000256" key="9">
    <source>
        <dbReference type="ARBA" id="ARBA00022842"/>
    </source>
</evidence>
<sequence length="344" mass="38124">MAQATISETHTRDLDRDCTTLSRHVLEQLQSFGPEAQDLAALMQRIGLAAKLIARRLSHAGLVDDALGFTGEINVQGEAVKRMDVYANQVFISVFRQSGLVCRLASEEMEKPYYIPENCPIGRYTLLYDPLDGSANVDVDLNVGSIFAVRRQEFYDESHEARDLLQPGDRQIAAGYVLYGASTLLVYSMGQGVHVFVLDPSLGEFVLAQSNVQIPDSGQIYSVNEGNFWQWPEGYRQYIREMHRREGYSGRYSGALVADFHRILMQGGVFLYPETVKNPAGKLRLLYEAAPMAFLAEQAGGKASDGRQPILARQPQALHDRCPLIIGSATDVDFVEACLAESVP</sequence>
<evidence type="ECO:0000256" key="14">
    <source>
        <dbReference type="RuleBase" id="RU000508"/>
    </source>
</evidence>
<evidence type="ECO:0000256" key="2">
    <source>
        <dbReference type="ARBA" id="ARBA00005215"/>
    </source>
</evidence>
<dbReference type="PIRSF" id="PIRSF500210">
    <property type="entry name" value="FBPtase"/>
    <property type="match status" value="1"/>
</dbReference>
<comment type="caution">
    <text evidence="13">Lacks conserved residue(s) required for the propagation of feature annotation.</text>
</comment>
<comment type="subunit">
    <text evidence="13">Homotetramer.</text>
</comment>
<feature type="domain" description="Fructose-1-6-bisphosphatase class 1 C-terminal" evidence="16">
    <location>
        <begin position="214"/>
        <end position="339"/>
    </location>
</feature>
<dbReference type="GO" id="GO:0006000">
    <property type="term" value="P:fructose metabolic process"/>
    <property type="evidence" value="ECO:0007669"/>
    <property type="project" value="TreeGrafter"/>
</dbReference>
<dbReference type="InterPro" id="IPR000146">
    <property type="entry name" value="FBPase_class-1"/>
</dbReference>
<dbReference type="InterPro" id="IPR020548">
    <property type="entry name" value="Fructose_bisphosphatase_AS"/>
</dbReference>
<evidence type="ECO:0000256" key="4">
    <source>
        <dbReference type="ARBA" id="ARBA00013093"/>
    </source>
</evidence>
<dbReference type="PIRSF" id="PIRSF000904">
    <property type="entry name" value="FBPtase_SBPase"/>
    <property type="match status" value="1"/>
</dbReference>
<feature type="binding site" evidence="13">
    <location>
        <position position="282"/>
    </location>
    <ligand>
        <name>substrate</name>
    </ligand>
</feature>